<comment type="cofactor">
    <cofactor evidence="1">
        <name>Zn(2+)</name>
        <dbReference type="ChEBI" id="CHEBI:29105"/>
    </cofactor>
</comment>
<dbReference type="Gene3D" id="3.20.20.140">
    <property type="entry name" value="Metal-dependent hydrolases"/>
    <property type="match status" value="1"/>
</dbReference>
<gene>
    <name evidence="11" type="primary">allB</name>
    <name evidence="11" type="ORF">GCM10022197_18850</name>
</gene>
<dbReference type="PANTHER" id="PTHR43668">
    <property type="entry name" value="ALLANTOINASE"/>
    <property type="match status" value="1"/>
</dbReference>
<dbReference type="InterPro" id="IPR006680">
    <property type="entry name" value="Amidohydro-rel"/>
</dbReference>
<dbReference type="NCBIfam" id="TIGR03178">
    <property type="entry name" value="allantoinase"/>
    <property type="match status" value="1"/>
</dbReference>
<dbReference type="SUPFAM" id="SSF51556">
    <property type="entry name" value="Metallo-dependent hydrolases"/>
    <property type="match status" value="1"/>
</dbReference>
<feature type="region of interest" description="Disordered" evidence="9">
    <location>
        <begin position="444"/>
        <end position="464"/>
    </location>
</feature>
<keyword evidence="12" id="KW-1185">Reference proteome</keyword>
<dbReference type="InterPro" id="IPR017593">
    <property type="entry name" value="Allantoinase"/>
</dbReference>
<name>A0ABP6X970_9ACTN</name>
<dbReference type="Pfam" id="PF01979">
    <property type="entry name" value="Amidohydro_1"/>
    <property type="match status" value="1"/>
</dbReference>
<evidence type="ECO:0000259" key="10">
    <source>
        <dbReference type="Pfam" id="PF01979"/>
    </source>
</evidence>
<comment type="pathway">
    <text evidence="2">Nitrogen metabolism; (S)-allantoin degradation; allantoate from (S)-allantoin: step 1/1.</text>
</comment>
<evidence type="ECO:0000256" key="5">
    <source>
        <dbReference type="ARBA" id="ARBA00012863"/>
    </source>
</evidence>
<comment type="subunit">
    <text evidence="4">Homotetramer.</text>
</comment>
<evidence type="ECO:0000256" key="8">
    <source>
        <dbReference type="ARBA" id="ARBA00022833"/>
    </source>
</evidence>
<dbReference type="EC" id="3.5.2.5" evidence="5"/>
<comment type="caution">
    <text evidence="11">The sequence shown here is derived from an EMBL/GenBank/DDBJ whole genome shotgun (WGS) entry which is preliminary data.</text>
</comment>
<dbReference type="Proteomes" id="UP001500767">
    <property type="component" value="Unassembled WGS sequence"/>
</dbReference>
<evidence type="ECO:0000313" key="12">
    <source>
        <dbReference type="Proteomes" id="UP001500767"/>
    </source>
</evidence>
<evidence type="ECO:0000256" key="2">
    <source>
        <dbReference type="ARBA" id="ARBA00004968"/>
    </source>
</evidence>
<dbReference type="InterPro" id="IPR032466">
    <property type="entry name" value="Metal_Hydrolase"/>
</dbReference>
<protein>
    <recommendedName>
        <fullName evidence="5">allantoinase</fullName>
        <ecNumber evidence="5">3.5.2.5</ecNumber>
    </recommendedName>
</protein>
<evidence type="ECO:0000256" key="4">
    <source>
        <dbReference type="ARBA" id="ARBA00011881"/>
    </source>
</evidence>
<keyword evidence="6" id="KW-0479">Metal-binding</keyword>
<dbReference type="PANTHER" id="PTHR43668:SF2">
    <property type="entry name" value="ALLANTOINASE"/>
    <property type="match status" value="1"/>
</dbReference>
<evidence type="ECO:0000313" key="11">
    <source>
        <dbReference type="EMBL" id="GAA3563511.1"/>
    </source>
</evidence>
<organism evidence="11 12">
    <name type="scientific">Microlunatus spumicola</name>
    <dbReference type="NCBI Taxonomy" id="81499"/>
    <lineage>
        <taxon>Bacteria</taxon>
        <taxon>Bacillati</taxon>
        <taxon>Actinomycetota</taxon>
        <taxon>Actinomycetes</taxon>
        <taxon>Propionibacteriales</taxon>
        <taxon>Propionibacteriaceae</taxon>
        <taxon>Microlunatus</taxon>
    </lineage>
</organism>
<keyword evidence="7" id="KW-0378">Hydrolase</keyword>
<keyword evidence="8" id="KW-0862">Zinc</keyword>
<feature type="domain" description="Amidohydrolase-related" evidence="10">
    <location>
        <begin position="71"/>
        <end position="447"/>
    </location>
</feature>
<evidence type="ECO:0000256" key="9">
    <source>
        <dbReference type="SAM" id="MobiDB-lite"/>
    </source>
</evidence>
<reference evidence="12" key="1">
    <citation type="journal article" date="2019" name="Int. J. Syst. Evol. Microbiol.">
        <title>The Global Catalogue of Microorganisms (GCM) 10K type strain sequencing project: providing services to taxonomists for standard genome sequencing and annotation.</title>
        <authorList>
            <consortium name="The Broad Institute Genomics Platform"/>
            <consortium name="The Broad Institute Genome Sequencing Center for Infectious Disease"/>
            <person name="Wu L."/>
            <person name="Ma J."/>
        </authorList>
    </citation>
    <scope>NUCLEOTIDE SEQUENCE [LARGE SCALE GENOMIC DNA]</scope>
    <source>
        <strain evidence="12">JCM 16540</strain>
    </source>
</reference>
<evidence type="ECO:0000256" key="1">
    <source>
        <dbReference type="ARBA" id="ARBA00001947"/>
    </source>
</evidence>
<sequence>MADVTASSPQPGPSAPADVELVLRGRVLTDDGVVLRRVVVSGGRVVTVESVSDWSDTEHGPDEVVLADDEVLLPGLVDTHVHVNEPGRTGWEGFASATRAAAAGGVTTLLDMPLNSIPATTSVAALETKREAAEGRCSVDVGFWGGAVPDSLGHLAELWDAGVFGFKCFLLDSGVPEFPPLSTAQLRAAMAEIAAFDGMLVVHAEDPEVIAAHGTGASRAYDDFLASRPPEAETTAIGTVIEAARETGCRTHVVHLSAAEALPAIAAARADGVRLTVETCPHYLTLAAEAVQDGQTQFKCCPPVRGAANADLLWQGLVDGVIDCVVSDHSPCTVDLKGLEAGDFGAAWGGISSLQLGLPLVWSEARRRGVALETVVGWMSAAPARVVGVPRRGHVTVGAPADLVVFAPDETWTVRAAELQHRNPITPYEGRTVTGRVRRTYLAGATVGEPAPPRGRLLDRADPR</sequence>
<proteinExistence type="inferred from homology"/>
<evidence type="ECO:0000256" key="6">
    <source>
        <dbReference type="ARBA" id="ARBA00022723"/>
    </source>
</evidence>
<dbReference type="InterPro" id="IPR050138">
    <property type="entry name" value="DHOase/Allantoinase_Hydrolase"/>
</dbReference>
<dbReference type="EMBL" id="BAAAYR010000002">
    <property type="protein sequence ID" value="GAA3563511.1"/>
    <property type="molecule type" value="Genomic_DNA"/>
</dbReference>
<evidence type="ECO:0000256" key="7">
    <source>
        <dbReference type="ARBA" id="ARBA00022801"/>
    </source>
</evidence>
<accession>A0ABP6X970</accession>
<dbReference type="SUPFAM" id="SSF51338">
    <property type="entry name" value="Composite domain of metallo-dependent hydrolases"/>
    <property type="match status" value="1"/>
</dbReference>
<dbReference type="InterPro" id="IPR011059">
    <property type="entry name" value="Metal-dep_hydrolase_composite"/>
</dbReference>
<comment type="similarity">
    <text evidence="3">Belongs to the metallo-dependent hydrolases superfamily. Allantoinase family.</text>
</comment>
<evidence type="ECO:0000256" key="3">
    <source>
        <dbReference type="ARBA" id="ARBA00010368"/>
    </source>
</evidence>